<protein>
    <recommendedName>
        <fullName evidence="3">RING-type domain-containing protein</fullName>
    </recommendedName>
</protein>
<feature type="compositionally biased region" description="Polar residues" evidence="2">
    <location>
        <begin position="70"/>
        <end position="81"/>
    </location>
</feature>
<evidence type="ECO:0000256" key="2">
    <source>
        <dbReference type="SAM" id="MobiDB-lite"/>
    </source>
</evidence>
<dbReference type="Pfam" id="PF13923">
    <property type="entry name" value="zf-C3HC4_2"/>
    <property type="match status" value="1"/>
</dbReference>
<keyword evidence="1" id="KW-0862">Zinc</keyword>
<keyword evidence="1" id="KW-0863">Zinc-finger</keyword>
<accession>A0AAD7H237</accession>
<dbReference type="InterPro" id="IPR013083">
    <property type="entry name" value="Znf_RING/FYVE/PHD"/>
</dbReference>
<feature type="domain" description="RING-type" evidence="3">
    <location>
        <begin position="196"/>
        <end position="234"/>
    </location>
</feature>
<comment type="caution">
    <text evidence="4">The sequence shown here is derived from an EMBL/GenBank/DDBJ whole genome shotgun (WGS) entry which is preliminary data.</text>
</comment>
<evidence type="ECO:0000259" key="3">
    <source>
        <dbReference type="PROSITE" id="PS50089"/>
    </source>
</evidence>
<dbReference type="InterPro" id="IPR001841">
    <property type="entry name" value="Znf_RING"/>
</dbReference>
<gene>
    <name evidence="4" type="ORF">B0H16DRAFT_1745593</name>
</gene>
<organism evidence="4 5">
    <name type="scientific">Mycena metata</name>
    <dbReference type="NCBI Taxonomy" id="1033252"/>
    <lineage>
        <taxon>Eukaryota</taxon>
        <taxon>Fungi</taxon>
        <taxon>Dikarya</taxon>
        <taxon>Basidiomycota</taxon>
        <taxon>Agaricomycotina</taxon>
        <taxon>Agaricomycetes</taxon>
        <taxon>Agaricomycetidae</taxon>
        <taxon>Agaricales</taxon>
        <taxon>Marasmiineae</taxon>
        <taxon>Mycenaceae</taxon>
        <taxon>Mycena</taxon>
    </lineage>
</organism>
<evidence type="ECO:0000313" key="4">
    <source>
        <dbReference type="EMBL" id="KAJ7710208.1"/>
    </source>
</evidence>
<dbReference type="GO" id="GO:0008270">
    <property type="term" value="F:zinc ion binding"/>
    <property type="evidence" value="ECO:0007669"/>
    <property type="project" value="UniProtKB-KW"/>
</dbReference>
<dbReference type="PROSITE" id="PS50089">
    <property type="entry name" value="ZF_RING_2"/>
    <property type="match status" value="1"/>
</dbReference>
<keyword evidence="5" id="KW-1185">Reference proteome</keyword>
<keyword evidence="1" id="KW-0479">Metal-binding</keyword>
<dbReference type="SMART" id="SM00184">
    <property type="entry name" value="RING"/>
    <property type="match status" value="1"/>
</dbReference>
<dbReference type="Gene3D" id="3.30.40.10">
    <property type="entry name" value="Zinc/RING finger domain, C3HC4 (zinc finger)"/>
    <property type="match status" value="1"/>
</dbReference>
<evidence type="ECO:0000313" key="5">
    <source>
        <dbReference type="Proteomes" id="UP001215598"/>
    </source>
</evidence>
<proteinExistence type="predicted"/>
<dbReference type="Proteomes" id="UP001215598">
    <property type="component" value="Unassembled WGS sequence"/>
</dbReference>
<dbReference type="EMBL" id="JARKIB010000411">
    <property type="protein sequence ID" value="KAJ7710208.1"/>
    <property type="molecule type" value="Genomic_DNA"/>
</dbReference>
<dbReference type="SUPFAM" id="SSF57850">
    <property type="entry name" value="RING/U-box"/>
    <property type="match status" value="1"/>
</dbReference>
<dbReference type="AlphaFoldDB" id="A0AAD7H237"/>
<feature type="region of interest" description="Disordered" evidence="2">
    <location>
        <begin position="1"/>
        <end position="35"/>
    </location>
</feature>
<evidence type="ECO:0000256" key="1">
    <source>
        <dbReference type="PROSITE-ProRule" id="PRU00175"/>
    </source>
</evidence>
<feature type="compositionally biased region" description="Basic and acidic residues" evidence="2">
    <location>
        <begin position="50"/>
        <end position="61"/>
    </location>
</feature>
<name>A0AAD7H237_9AGAR</name>
<feature type="region of interest" description="Disordered" evidence="2">
    <location>
        <begin position="50"/>
        <end position="148"/>
    </location>
</feature>
<reference evidence="4" key="1">
    <citation type="submission" date="2023-03" db="EMBL/GenBank/DDBJ databases">
        <title>Massive genome expansion in bonnet fungi (Mycena s.s.) driven by repeated elements and novel gene families across ecological guilds.</title>
        <authorList>
            <consortium name="Lawrence Berkeley National Laboratory"/>
            <person name="Harder C.B."/>
            <person name="Miyauchi S."/>
            <person name="Viragh M."/>
            <person name="Kuo A."/>
            <person name="Thoen E."/>
            <person name="Andreopoulos B."/>
            <person name="Lu D."/>
            <person name="Skrede I."/>
            <person name="Drula E."/>
            <person name="Henrissat B."/>
            <person name="Morin E."/>
            <person name="Kohler A."/>
            <person name="Barry K."/>
            <person name="LaButti K."/>
            <person name="Morin E."/>
            <person name="Salamov A."/>
            <person name="Lipzen A."/>
            <person name="Mereny Z."/>
            <person name="Hegedus B."/>
            <person name="Baldrian P."/>
            <person name="Stursova M."/>
            <person name="Weitz H."/>
            <person name="Taylor A."/>
            <person name="Grigoriev I.V."/>
            <person name="Nagy L.G."/>
            <person name="Martin F."/>
            <person name="Kauserud H."/>
        </authorList>
    </citation>
    <scope>NUCLEOTIDE SEQUENCE</scope>
    <source>
        <strain evidence="4">CBHHK182m</strain>
    </source>
</reference>
<sequence>MLPARRRGRVIFGGPPSAIRRSTATSPSRKKGETGDITLDLATISARDADGNRVRTRDRMRQARAALSRQHPTSPQASTSRVPLEVESSPEVTITSYRRISPPSSPGFRITGYRCAPPASPTLGRRRAPPAASPRLARRRSRTPPVASMAATRLVRRQPARVGQRLLQVPPLTPEALWDTAERPPNYDVQLPHHACGICKSVKAHPVSYVCGHSHCYPCIRVWLEHNWGCPVCRKTMLRAPFRHFAEEDGLAAAYPGWGETTKVNYSWRGLKFPRGTVIAPETPSP</sequence>